<dbReference type="InterPro" id="IPR030678">
    <property type="entry name" value="Peptide/Ni-bd"/>
</dbReference>
<dbReference type="PANTHER" id="PTHR30290">
    <property type="entry name" value="PERIPLASMIC BINDING COMPONENT OF ABC TRANSPORTER"/>
    <property type="match status" value="1"/>
</dbReference>
<gene>
    <name evidence="3" type="ORF">FDA94_37385</name>
</gene>
<organism evidence="3 4">
    <name type="scientific">Herbidospora galbida</name>
    <dbReference type="NCBI Taxonomy" id="2575442"/>
    <lineage>
        <taxon>Bacteria</taxon>
        <taxon>Bacillati</taxon>
        <taxon>Actinomycetota</taxon>
        <taxon>Actinomycetes</taxon>
        <taxon>Streptosporangiales</taxon>
        <taxon>Streptosporangiaceae</taxon>
        <taxon>Herbidospora</taxon>
    </lineage>
</organism>
<name>A0A4U3LRW8_9ACTN</name>
<dbReference type="InterPro" id="IPR039424">
    <property type="entry name" value="SBP_5"/>
</dbReference>
<dbReference type="SUPFAM" id="SSF53850">
    <property type="entry name" value="Periplasmic binding protein-like II"/>
    <property type="match status" value="1"/>
</dbReference>
<dbReference type="OrthoDB" id="5240629at2"/>
<sequence length="543" mass="58077">MPPSRAVLAAAVLIALAACGTQNTGGGGGGQAAEPAASGSLTHAVNEEPDCWDPHVSAQDVTSFLQRPVYDSLVYQTPDGALEPWLATKWEISPDSKTYTFTLREDVVFHDGAKLDAEAVKANFDHITAKETNSQYAAGLLGPYKGVSVVGPYQVKVEFDRPYVPFLQAASTTALGIASPATLKAGSDKLCAAGDGSVGSGPFKSGAYVRGQERTYTKNADYDWAPKSAGHTGPARLDTLKVRFISEAATRVGALTSGQVDTASAIPANQLGLLKADSRLQVLDKQVPGAVNAFYLNTKGALFSDVRVRQAFQRAIDIDTLVKSVFQGLYQRAWSPLSPTTPASYDASLENTWPTDPALSAKLLDEAGWTGRDADGYRTKDGKRLTVVAPIYGEASTFSQAVQGDLKKSGIYLELLASTDAIEIGGRLDEGRYDVVELSWARGDGDILSHFFFSDQTSKNSGHNFAQVTDPEVDKWLTAAQTAQDPAQRAAEYAKAQKWAIENAVVVPTYVDTQNLGASKKVRDLRLSISAHPEFYGAWVEAP</sequence>
<dbReference type="Proteomes" id="UP000308705">
    <property type="component" value="Unassembled WGS sequence"/>
</dbReference>
<evidence type="ECO:0000256" key="1">
    <source>
        <dbReference type="SAM" id="SignalP"/>
    </source>
</evidence>
<feature type="domain" description="Solute-binding protein family 5" evidence="2">
    <location>
        <begin position="82"/>
        <end position="446"/>
    </location>
</feature>
<keyword evidence="4" id="KW-1185">Reference proteome</keyword>
<dbReference type="InterPro" id="IPR000914">
    <property type="entry name" value="SBP_5_dom"/>
</dbReference>
<comment type="caution">
    <text evidence="3">The sequence shown here is derived from an EMBL/GenBank/DDBJ whole genome shotgun (WGS) entry which is preliminary data.</text>
</comment>
<feature type="chain" id="PRO_5038984290" evidence="1">
    <location>
        <begin position="18"/>
        <end position="543"/>
    </location>
</feature>
<dbReference type="Gene3D" id="3.10.105.10">
    <property type="entry name" value="Dipeptide-binding Protein, Domain 3"/>
    <property type="match status" value="1"/>
</dbReference>
<dbReference type="EMBL" id="SZQA01000070">
    <property type="protein sequence ID" value="TKK78708.1"/>
    <property type="molecule type" value="Genomic_DNA"/>
</dbReference>
<accession>A0A4U3LRW8</accession>
<dbReference type="GO" id="GO:1904680">
    <property type="term" value="F:peptide transmembrane transporter activity"/>
    <property type="evidence" value="ECO:0007669"/>
    <property type="project" value="TreeGrafter"/>
</dbReference>
<dbReference type="CDD" id="cd08492">
    <property type="entry name" value="PBP2_NikA_DppA_OppA_like_15"/>
    <property type="match status" value="1"/>
</dbReference>
<feature type="signal peptide" evidence="1">
    <location>
        <begin position="1"/>
        <end position="17"/>
    </location>
</feature>
<dbReference type="Pfam" id="PF00496">
    <property type="entry name" value="SBP_bac_5"/>
    <property type="match status" value="1"/>
</dbReference>
<evidence type="ECO:0000313" key="3">
    <source>
        <dbReference type="EMBL" id="TKK78708.1"/>
    </source>
</evidence>
<evidence type="ECO:0000259" key="2">
    <source>
        <dbReference type="Pfam" id="PF00496"/>
    </source>
</evidence>
<dbReference type="GO" id="GO:0042597">
    <property type="term" value="C:periplasmic space"/>
    <property type="evidence" value="ECO:0007669"/>
    <property type="project" value="UniProtKB-ARBA"/>
</dbReference>
<dbReference type="Gene3D" id="3.40.190.10">
    <property type="entry name" value="Periplasmic binding protein-like II"/>
    <property type="match status" value="1"/>
</dbReference>
<evidence type="ECO:0000313" key="4">
    <source>
        <dbReference type="Proteomes" id="UP000308705"/>
    </source>
</evidence>
<protein>
    <submittedName>
        <fullName evidence="3">ABC transporter substrate-binding protein</fullName>
    </submittedName>
</protein>
<keyword evidence="1" id="KW-0732">Signal</keyword>
<proteinExistence type="predicted"/>
<dbReference type="RefSeq" id="WP_137251751.1">
    <property type="nucleotide sequence ID" value="NZ_SZQA01000070.1"/>
</dbReference>
<reference evidence="3 4" key="1">
    <citation type="submission" date="2019-04" db="EMBL/GenBank/DDBJ databases">
        <title>Herbidospora sp. NEAU-GS14.nov., a novel actinomycete isolated from soil.</title>
        <authorList>
            <person name="Han L."/>
        </authorList>
    </citation>
    <scope>NUCLEOTIDE SEQUENCE [LARGE SCALE GENOMIC DNA]</scope>
    <source>
        <strain evidence="3 4">NEAU-GS14</strain>
    </source>
</reference>
<dbReference type="PROSITE" id="PS51257">
    <property type="entry name" value="PROKAR_LIPOPROTEIN"/>
    <property type="match status" value="1"/>
</dbReference>
<dbReference type="GO" id="GO:0015833">
    <property type="term" value="P:peptide transport"/>
    <property type="evidence" value="ECO:0007669"/>
    <property type="project" value="TreeGrafter"/>
</dbReference>
<dbReference type="AlphaFoldDB" id="A0A4U3LRW8"/>
<dbReference type="GO" id="GO:0043190">
    <property type="term" value="C:ATP-binding cassette (ABC) transporter complex"/>
    <property type="evidence" value="ECO:0007669"/>
    <property type="project" value="InterPro"/>
</dbReference>
<dbReference type="PIRSF" id="PIRSF002741">
    <property type="entry name" value="MppA"/>
    <property type="match status" value="1"/>
</dbReference>